<feature type="domain" description="Chorismate-utilising enzyme C-terminal" evidence="1">
    <location>
        <begin position="169"/>
        <end position="425"/>
    </location>
</feature>
<reference evidence="2 3" key="1">
    <citation type="submission" date="2017-11" db="EMBL/GenBank/DDBJ databases">
        <title>Genomic Encyclopedia of Archaeal and Bacterial Type Strains, Phase II (KMG-II): From Individual Species to Whole Genera.</title>
        <authorList>
            <person name="Goeker M."/>
        </authorList>
    </citation>
    <scope>NUCLEOTIDE SEQUENCE [LARGE SCALE GENOMIC DNA]</scope>
    <source>
        <strain evidence="2 3">DSM 11115</strain>
    </source>
</reference>
<dbReference type="EMBL" id="PGFA01000001">
    <property type="protein sequence ID" value="PJJ60625.1"/>
    <property type="molecule type" value="Genomic_DNA"/>
</dbReference>
<dbReference type="InterPro" id="IPR005801">
    <property type="entry name" value="ADC_synthase"/>
</dbReference>
<dbReference type="GO" id="GO:0046820">
    <property type="term" value="F:4-amino-4-deoxychorismate synthase activity"/>
    <property type="evidence" value="ECO:0007669"/>
    <property type="project" value="TreeGrafter"/>
</dbReference>
<evidence type="ECO:0000313" key="3">
    <source>
        <dbReference type="Proteomes" id="UP000228535"/>
    </source>
</evidence>
<gene>
    <name evidence="2" type="ORF">CLV45_2054</name>
</gene>
<dbReference type="InterPro" id="IPR019999">
    <property type="entry name" value="Anth_synth_I-like"/>
</dbReference>
<organism evidence="2 3">
    <name type="scientific">Hymenobacter chitinivorans DSM 11115</name>
    <dbReference type="NCBI Taxonomy" id="1121954"/>
    <lineage>
        <taxon>Bacteria</taxon>
        <taxon>Pseudomonadati</taxon>
        <taxon>Bacteroidota</taxon>
        <taxon>Cytophagia</taxon>
        <taxon>Cytophagales</taxon>
        <taxon>Hymenobacteraceae</taxon>
        <taxon>Hymenobacter</taxon>
    </lineage>
</organism>
<dbReference type="GO" id="GO:0000162">
    <property type="term" value="P:L-tryptophan biosynthetic process"/>
    <property type="evidence" value="ECO:0007669"/>
    <property type="project" value="TreeGrafter"/>
</dbReference>
<accession>A0A2M9BRQ5</accession>
<dbReference type="SUPFAM" id="SSF56322">
    <property type="entry name" value="ADC synthase"/>
    <property type="match status" value="1"/>
</dbReference>
<evidence type="ECO:0000259" key="1">
    <source>
        <dbReference type="Pfam" id="PF00425"/>
    </source>
</evidence>
<dbReference type="AlphaFoldDB" id="A0A2M9BRQ5"/>
<dbReference type="PANTHER" id="PTHR11236:SF50">
    <property type="entry name" value="AMINODEOXYCHORISMATE SYNTHASE COMPONENT 1"/>
    <property type="match status" value="1"/>
</dbReference>
<sequence length="438" mass="48806">MHVVTNPHFTPAPPPLVPYAALPCSAAEFRERALYWAAEFACCAYYEPNGAEYPHGPFEQLLAVTNTPDLAPTALAELESWLNRPATGPRCGFVTYDVKNEIEALSSGHFDGLQWPALHFFTPETWLYWTPEGVEIHGATVGVLAAILATVVPVEAPLPVATLRPRLPKNEYLAAVEAIREDILNGEVYELNLCQEFYAEAVALEPVGTFLRLTAASPTPFAGFYKWHDRYLLCASPERFLQKNGPQLVSQPIKGTIRRGATLAEDERLREQLRHDEKERAENLMIVDLVRNDLARVAETGTVQVPELFGLYSFRHVWQMISTVQAQLRPGVKLADILRATFPMGSMTGAPKIRAMQLIELYERTRRGLYSGTLGYVLPSGDFDFNVVIRSLQYRAGTGYLSFQVGSAITYDSDPEREYDECLLKARALLEVLGAAVN</sequence>
<protein>
    <submittedName>
        <fullName evidence="2">Para-aminobenzoate synthetase component 1</fullName>
    </submittedName>
</protein>
<comment type="caution">
    <text evidence="2">The sequence shown here is derived from an EMBL/GenBank/DDBJ whole genome shotgun (WGS) entry which is preliminary data.</text>
</comment>
<dbReference type="Pfam" id="PF00425">
    <property type="entry name" value="Chorismate_bind"/>
    <property type="match status" value="1"/>
</dbReference>
<dbReference type="Gene3D" id="3.60.120.10">
    <property type="entry name" value="Anthranilate synthase"/>
    <property type="match status" value="1"/>
</dbReference>
<dbReference type="PRINTS" id="PR00095">
    <property type="entry name" value="ANTSNTHASEI"/>
</dbReference>
<dbReference type="Proteomes" id="UP000228535">
    <property type="component" value="Unassembled WGS sequence"/>
</dbReference>
<dbReference type="PANTHER" id="PTHR11236">
    <property type="entry name" value="AMINOBENZOATE/ANTHRANILATE SYNTHASE"/>
    <property type="match status" value="1"/>
</dbReference>
<name>A0A2M9BRQ5_9BACT</name>
<dbReference type="InterPro" id="IPR015890">
    <property type="entry name" value="Chorismate_C"/>
</dbReference>
<evidence type="ECO:0000313" key="2">
    <source>
        <dbReference type="EMBL" id="PJJ60625.1"/>
    </source>
</evidence>
<proteinExistence type="predicted"/>
<keyword evidence="3" id="KW-1185">Reference proteome</keyword>